<dbReference type="Proteomes" id="UP001610104">
    <property type="component" value="Unassembled WGS sequence"/>
</dbReference>
<dbReference type="EMBL" id="JBAWKC010000001">
    <property type="protein sequence ID" value="MFH6768309.1"/>
    <property type="molecule type" value="Genomic_DNA"/>
</dbReference>
<evidence type="ECO:0000313" key="2">
    <source>
        <dbReference type="Proteomes" id="UP001610104"/>
    </source>
</evidence>
<dbReference type="NCBIfam" id="TIGR04131">
    <property type="entry name" value="Bac_Flav_CTERM"/>
    <property type="match status" value="1"/>
</dbReference>
<name>A0ABW7MNB3_9FLAO</name>
<dbReference type="Pfam" id="PF13585">
    <property type="entry name" value="CHU_C"/>
    <property type="match status" value="1"/>
</dbReference>
<proteinExistence type="predicted"/>
<dbReference type="RefSeq" id="WP_395437545.1">
    <property type="nucleotide sequence ID" value="NZ_JBAWKC010000001.1"/>
</dbReference>
<dbReference type="InterPro" id="IPR049804">
    <property type="entry name" value="Choice_anch_L"/>
</dbReference>
<dbReference type="InterPro" id="IPR026341">
    <property type="entry name" value="T9SS_type_B"/>
</dbReference>
<sequence>MFSQIIVDSSVPLIELIEDNLIEGCVEISDINSNVNGNSFGFPSYAYFNRGSSDFPFEDGIMLSTGSAESGGNAKREALLSEGSDIWGTDPDLDALGITNTLNATSIEFDLVSATNQIQFNYLFASEEYYGFNSCSFGDRIVFLIKKADDTSPFRNIAVIPNTANIPVSTETIRPAIPDTDDTSGCDAQNPEYFEGFNDPDTNYEGRTIPLFATASIEPFVKYHVKLIIADFADSTNDSAVFIEAISVDNLELGDDIITCLSSRTLNADIQNPLATYKWFRNNVEITGLDDKLSNLNVTTDGNYSVEISIPLNSKVCTLTDDIQVTLNKEPIYDVIPPYEKCDDSSGDGIEFFDLQTKIPDIINILPPKSNYYLTFFPSEPEARNGSNEITTPIENNTYPEIFVKIENIDTGCVSYAPFNLIVNELLVISPVNDTICDDDNSPNGLTDILLSNYDDYFISSNPNDFTVSYHNSPGEAVSGNNPINSTQPYFNAVLPYFQTYYVRVVNTISNCWNTTTLNIEIIDSPFIDTENPFYLDACAGVDINGVAINTATFNLNEILPQVLPGLTGVVPPTFYLSYEDAEVPQNPILDTENFTNTELDVQRLFIRVENEIGCATIVPFEVHTNLLLTGTYLEEVAICVEPDINGLAYFYLNQVTNKIANGIPNISFTYYDSPENRNDDIALDANILHEVEKEDGRTLFLSITNGLCTVDAQIDIIVNPLLLFEPPEKVQYCASDENLNINVDLHLLDERITGGNTDFEVSYFLDEQDAIDNFSNKELFFYQVDESQKFFARIENKASSCNRINPLEIQILPAPTIIKPAPELICDDDQDGFAEGIDLTKTDLGISDFTGLNITFYDEKNELITSPEKENFKTKTQKITIKVQDTISPLRCTSTTSLQIIVSTLPVIPTISNYEICESDGDGYEFFLLEEKDEEILYTSSGTEVLYFEDPEYTIEIKKDIPHRNALPNVEQPIYVKVQNQSDPSCFNVSQFFIKVSKNPEYNTEFTGYTICENPDSDGFHTFDLNEMASEIKYGAPRPLNISFFKNKTDAENNNESVKLESPYRTLDDSNTIYARVQEVGSICYNVTDIIIKIVSRPEVTPGENLILCSDNYNDDTAIFNLRNFNFTLPPRLNAEINYFEEEADVDDLSKAIQNLTDYDSRSRTVFLKVTDLTVGCSSVIPFNLVVNRPPKTYDVGTIQICDNDTKTYDLSQLNNVIVDDPAAVNISYHSSLSNAQNSIPLTNIFNYTDSFHKFFARIEDPNTGCIIIPSFNLQINPNPVAIAPPPLEGCDDDYDGFLVFDLSQQKDAIIGAENKTNFEVTFYSNPNDAFIGDKNNALDANYPAIDGEIIYARMQNNKTPCFDITSFSVIVHRLPVINVGDIVPLCMNDLPLIIDASTGVSGDTYLWSTGEKTNQIDLMPEDLGNYWITITSTDNCVAFKAFSVIESEEATINFTTTVDFADPNSITVDVSGIGNYVYILDDQEPQISNVFENVTFGPHIVTIRDVNGCQDVSKEVVVIDVPKFVTPNNDGYFDTWHIVGIEQLPGTIVYIYDRHGKLIKTLPSSSPGWDGTYRGQNMPSDDYWFLAKVKKDGVDFDVKGHFALKR</sequence>
<comment type="caution">
    <text evidence="1">The sequence shown here is derived from an EMBL/GenBank/DDBJ whole genome shotgun (WGS) entry which is preliminary data.</text>
</comment>
<evidence type="ECO:0000313" key="1">
    <source>
        <dbReference type="EMBL" id="MFH6768309.1"/>
    </source>
</evidence>
<organism evidence="1 2">
    <name type="scientific">Gaetbulibacter aquiaggeris</name>
    <dbReference type="NCBI Taxonomy" id="1735373"/>
    <lineage>
        <taxon>Bacteria</taxon>
        <taxon>Pseudomonadati</taxon>
        <taxon>Bacteroidota</taxon>
        <taxon>Flavobacteriia</taxon>
        <taxon>Flavobacteriales</taxon>
        <taxon>Flavobacteriaceae</taxon>
        <taxon>Gaetbulibacter</taxon>
    </lineage>
</organism>
<keyword evidence="2" id="KW-1185">Reference proteome</keyword>
<dbReference type="NCBIfam" id="NF038133">
    <property type="entry name" value="choice_anch_L"/>
    <property type="match status" value="1"/>
</dbReference>
<accession>A0ABW7MNB3</accession>
<protein>
    <submittedName>
        <fullName evidence="1">Choice-of-anchor L domain-containing protein</fullName>
    </submittedName>
</protein>
<reference evidence="1 2" key="1">
    <citation type="submission" date="2024-02" db="EMBL/GenBank/DDBJ databases">
        <title>A Gaetbulibacter species isolated from tidal flats and genomic insights of their niches.</title>
        <authorList>
            <person name="Ye Y."/>
        </authorList>
    </citation>
    <scope>NUCLEOTIDE SEQUENCE [LARGE SCALE GENOMIC DNA]</scope>
    <source>
        <strain evidence="1 2">KEM-8</strain>
    </source>
</reference>
<gene>
    <name evidence="1" type="ORF">V8G56_06145</name>
</gene>